<name>A0A564Y0Q1_HYMDI</name>
<accession>A0A564Y0Q1</accession>
<reference evidence="1 2" key="1">
    <citation type="submission" date="2019-07" db="EMBL/GenBank/DDBJ databases">
        <authorList>
            <person name="Jastrzebski P J."/>
            <person name="Paukszto L."/>
            <person name="Jastrzebski P J."/>
        </authorList>
    </citation>
    <scope>NUCLEOTIDE SEQUENCE [LARGE SCALE GENOMIC DNA]</scope>
    <source>
        <strain evidence="1 2">WMS-il1</strain>
    </source>
</reference>
<feature type="non-terminal residue" evidence="1">
    <location>
        <position position="116"/>
    </location>
</feature>
<protein>
    <submittedName>
        <fullName evidence="1">Uncharacterized protein</fullName>
    </submittedName>
</protein>
<evidence type="ECO:0000313" key="2">
    <source>
        <dbReference type="Proteomes" id="UP000321570"/>
    </source>
</evidence>
<dbReference type="Proteomes" id="UP000321570">
    <property type="component" value="Unassembled WGS sequence"/>
</dbReference>
<proteinExistence type="predicted"/>
<keyword evidence="2" id="KW-1185">Reference proteome</keyword>
<dbReference type="AlphaFoldDB" id="A0A564Y0Q1"/>
<sequence length="116" mass="12984">MKKIQINIKTVQRLNRSESIPSQTSSAKNLRRNEPMHDMLYLSIENLGFQCVQDAGHFASVQCGFGVLRITPAGEICPCGRKDAPLDSFPCLLEIQSKINGVDEKENSDKLLRTFC</sequence>
<dbReference type="EMBL" id="CABIJS010000044">
    <property type="protein sequence ID" value="VUZ40875.1"/>
    <property type="molecule type" value="Genomic_DNA"/>
</dbReference>
<gene>
    <name evidence="1" type="ORF">WMSIL1_LOCUS1850</name>
</gene>
<evidence type="ECO:0000313" key="1">
    <source>
        <dbReference type="EMBL" id="VUZ40875.1"/>
    </source>
</evidence>
<organism evidence="1 2">
    <name type="scientific">Hymenolepis diminuta</name>
    <name type="common">Rat tapeworm</name>
    <dbReference type="NCBI Taxonomy" id="6216"/>
    <lineage>
        <taxon>Eukaryota</taxon>
        <taxon>Metazoa</taxon>
        <taxon>Spiralia</taxon>
        <taxon>Lophotrochozoa</taxon>
        <taxon>Platyhelminthes</taxon>
        <taxon>Cestoda</taxon>
        <taxon>Eucestoda</taxon>
        <taxon>Cyclophyllidea</taxon>
        <taxon>Hymenolepididae</taxon>
        <taxon>Hymenolepis</taxon>
    </lineage>
</organism>